<proteinExistence type="predicted"/>
<organism evidence="3 4">
    <name type="scientific">Magnetovibrio blakemorei</name>
    <dbReference type="NCBI Taxonomy" id="28181"/>
    <lineage>
        <taxon>Bacteria</taxon>
        <taxon>Pseudomonadati</taxon>
        <taxon>Pseudomonadota</taxon>
        <taxon>Alphaproteobacteria</taxon>
        <taxon>Rhodospirillales</taxon>
        <taxon>Magnetovibrionaceae</taxon>
        <taxon>Magnetovibrio</taxon>
    </lineage>
</organism>
<feature type="compositionally biased region" description="Basic residues" evidence="1">
    <location>
        <begin position="603"/>
        <end position="617"/>
    </location>
</feature>
<reference evidence="4" key="1">
    <citation type="submission" date="2016-07" db="EMBL/GenBank/DDBJ databases">
        <authorList>
            <person name="Florea S."/>
            <person name="Webb J.S."/>
            <person name="Jaromczyk J."/>
            <person name="Schardl C.L."/>
        </authorList>
    </citation>
    <scope>NUCLEOTIDE SEQUENCE [LARGE SCALE GENOMIC DNA]</scope>
    <source>
        <strain evidence="4">MV-1</strain>
    </source>
</reference>
<sequence>MAMIKDDLEDWDWVKMGRFSDADERIVQGIMGKRFRLAHPPSTVSHPKGKVRRKGAHAKRDASLSGRAFVIEKGYRYARGKEAVIRARSRPKSDHGVMTLLRYVARTRREDEKNGQYGAVSLWDGFGAPLSVEDIHAVRKRWELLPDQDNLSRTALKHLKKSDLSALHAMGGRERLRHVQAWHFVFSIAEDGAEEGGERKLRNAMRVTVDGAFTAKGHKTVWGIHQDHTDHIHAHVVVRALSDFGGRLHSDIHGDYLHALRLRFAENLKLSGLDYNASWRVDRRYERERIMAGLEPLHDDPSPWRQGKAWRDPYANLNTWPYYFGDRAVQNMERIEDAKAIIRQLAEDAERHEWTTIAAQALRQLLDEPLIQTSWLKRAYHFVSRSAENDDVPDEYRELFEYLKTMYYDPADALASWQHMALDGAYRDQQGKVQYPHRGLANWTLRHRPEYLGCVKANAYVMGGDKELKKILRTAWLPKSHQVPEPPEYVDVFAKYREIRRVQKDRAKVIAELKRLFHRYQADWPGTWLPEVTDQAIGQAMLIEIGHKLPKVMGAGPIKAASKWKPGAGGQSGASDPVGDYGAPVLHAENENATDQKQERSQKPKSRSRRNASRGRG</sequence>
<feature type="compositionally biased region" description="Basic residues" evidence="1">
    <location>
        <begin position="47"/>
        <end position="57"/>
    </location>
</feature>
<dbReference type="InterPro" id="IPR005094">
    <property type="entry name" value="Endonuclease_MobA/VirD2"/>
</dbReference>
<dbReference type="STRING" id="28181.BEN30_15040"/>
<dbReference type="AlphaFoldDB" id="A0A1E5Q4R0"/>
<evidence type="ECO:0000313" key="3">
    <source>
        <dbReference type="EMBL" id="OEJ65265.1"/>
    </source>
</evidence>
<protein>
    <recommendedName>
        <fullName evidence="2">MobA/VirD2-like nuclease domain-containing protein</fullName>
    </recommendedName>
</protein>
<feature type="compositionally biased region" description="Basic and acidic residues" evidence="1">
    <location>
        <begin position="588"/>
        <end position="602"/>
    </location>
</feature>
<keyword evidence="4" id="KW-1185">Reference proteome</keyword>
<evidence type="ECO:0000259" key="2">
    <source>
        <dbReference type="Pfam" id="PF03432"/>
    </source>
</evidence>
<dbReference type="Proteomes" id="UP000095347">
    <property type="component" value="Unassembled WGS sequence"/>
</dbReference>
<feature type="region of interest" description="Disordered" evidence="1">
    <location>
        <begin position="38"/>
        <end position="58"/>
    </location>
</feature>
<comment type="caution">
    <text evidence="3">The sequence shown here is derived from an EMBL/GenBank/DDBJ whole genome shotgun (WGS) entry which is preliminary data.</text>
</comment>
<evidence type="ECO:0000313" key="4">
    <source>
        <dbReference type="Proteomes" id="UP000095347"/>
    </source>
</evidence>
<dbReference type="EMBL" id="MCGG01000053">
    <property type="protein sequence ID" value="OEJ65265.1"/>
    <property type="molecule type" value="Genomic_DNA"/>
</dbReference>
<dbReference type="Pfam" id="PF03432">
    <property type="entry name" value="Relaxase"/>
    <property type="match status" value="1"/>
</dbReference>
<feature type="region of interest" description="Disordered" evidence="1">
    <location>
        <begin position="560"/>
        <end position="617"/>
    </location>
</feature>
<evidence type="ECO:0000256" key="1">
    <source>
        <dbReference type="SAM" id="MobiDB-lite"/>
    </source>
</evidence>
<feature type="domain" description="MobA/VirD2-like nuclease" evidence="2">
    <location>
        <begin position="174"/>
        <end position="256"/>
    </location>
</feature>
<accession>A0A1E5Q4R0</accession>
<gene>
    <name evidence="3" type="ORF">BEN30_15040</name>
</gene>
<name>A0A1E5Q4R0_9PROT</name>